<dbReference type="Gene3D" id="4.10.240.10">
    <property type="entry name" value="Zn(2)-C6 fungal-type DNA-binding domain"/>
    <property type="match status" value="1"/>
</dbReference>
<feature type="compositionally biased region" description="Polar residues" evidence="4">
    <location>
        <begin position="1044"/>
        <end position="1068"/>
    </location>
</feature>
<dbReference type="PROSITE" id="PS51379">
    <property type="entry name" value="4FE4S_FER_2"/>
    <property type="match status" value="1"/>
</dbReference>
<gene>
    <name evidence="7" type="ORF">C8R41DRAFT_789348</name>
</gene>
<feature type="region of interest" description="Disordered" evidence="4">
    <location>
        <begin position="1102"/>
        <end position="1133"/>
    </location>
</feature>
<feature type="domain" description="4Fe-4S ferredoxin-type" evidence="6">
    <location>
        <begin position="42"/>
        <end position="74"/>
    </location>
</feature>
<feature type="compositionally biased region" description="Low complexity" evidence="4">
    <location>
        <begin position="757"/>
        <end position="767"/>
    </location>
</feature>
<accession>A0ABQ8VRP6</accession>
<feature type="region of interest" description="Disordered" evidence="4">
    <location>
        <begin position="618"/>
        <end position="691"/>
    </location>
</feature>
<feature type="region of interest" description="Disordered" evidence="4">
    <location>
        <begin position="715"/>
        <end position="790"/>
    </location>
</feature>
<dbReference type="PROSITE" id="PS50048">
    <property type="entry name" value="ZN2_CY6_FUNGAL_2"/>
    <property type="match status" value="1"/>
</dbReference>
<feature type="compositionally biased region" description="Polar residues" evidence="4">
    <location>
        <begin position="893"/>
        <end position="902"/>
    </location>
</feature>
<comment type="caution">
    <text evidence="7">The sequence shown here is derived from an EMBL/GenBank/DDBJ whole genome shotgun (WGS) entry which is preliminary data.</text>
</comment>
<dbReference type="InterPro" id="IPR017896">
    <property type="entry name" value="4Fe4S_Fe-S-bd"/>
</dbReference>
<feature type="compositionally biased region" description="Low complexity" evidence="4">
    <location>
        <begin position="1069"/>
        <end position="1082"/>
    </location>
</feature>
<keyword evidence="2" id="KW-0479">Metal-binding</keyword>
<dbReference type="SMART" id="SM00906">
    <property type="entry name" value="Fungal_trans"/>
    <property type="match status" value="1"/>
</dbReference>
<sequence>MNSSKGPPSSRRATKTLSASQQKAVEEKRLRGELSCAECRRLKLRCDRQVPCGSCSRRGCASICPSGVLEAGAGHVHQGGMRVGQLRTKIGIMASRIRELEAALGEGHALLEERLLRIGRIDEEPPEEPGSISQLEGLGTLTLGEEGEASYFGSSGGNESLIAREMMLYSNSNEDDDSDESSLNPSPELFTAVAGSSVSDEEAILPSEEEGRSLALAYCATGALFFRAWKREELFDEVIPKVYGPGGASAHLQSALFFVFALGAYLSPRKVNGLHEEQAEIWFQRGRAAFQKKDKKRNSPEDTIRALGLMGTYFSMASRHHSRDSAWAALALAAKLCQGAGLHRDPARWNLPSALVQRRRALFWEVYQSDISHSIALGRPPTTPLSFVDCEYPDEDPMSHQDICNLKYRYSRDAFIPIMDLVLSAYPTKRSYREVVELDAKIRKLQVPIPPSDNGLKTFFANQLLNAVILTLHRSYMARAILNGKAAAKGEDPNKPFDPFDSAQTPYAPSVTAAYHAAEEISRSLHGFAVTDSEIAGRVWFLTYHGFSAALVLGALASRAPGSTYAPTAIMTLSLVVDGVFAKYVHVSARHRTAFVLLRRLKTRAIRRYTAFLESKAGTRSESGNHGDAGVVGNPDGDPGHIGLGPGAVNPDDPTFRIKLDSDPESDFEEPVHQRTHPSEPSAPSTNETGGLATFEGKIAMFGGKTNVLLSLKGKKGKSGLKRKKTEYEGSVSVSSPESFVAASPESTTSTHSDIQGISTTSSSIIEEGGRPPNRSSAQAKGMDSTQGMSEVTNHSINPSSMDVFMADTNMQELGTDSAFDGMEGIENLNVDAFSFGYDNFGTDAGSGIVMGMALEDIGMGTNIGMSSFALGSSPASTTSAGTSGSTSFGSTELQSHEGSTSSAFNVYQQHYGGGFAVRTSLSPEASGSSPPTQPQEPDEEQEPLTATAQAARMFGMGSHSYPFLTSNSNANNTDIGQSYAASSSNEYSNLNVFTTYTKQQLAVGSAQGQPQPPKSSSSIQSSTSYLQQQQQSQPTTSSHSPTNYNSASFDPPTNSQTGHSHPQSQNTSSLTSSFAPSSSVSPLLGDPAQLYARFAEFMSQKAASSPPHTQHTQTMSQIPQEAQQQRQNVQGYTPVPNSYNYYGFAGNANGYFGPSGPQSMNSNPNPNGQATDFEYNADFDAFLRSFRTPDAGIGSTLTGGGGYVLPYGQMYGQWQDQTHSGGT</sequence>
<dbReference type="Proteomes" id="UP001150217">
    <property type="component" value="Unassembled WGS sequence"/>
</dbReference>
<dbReference type="PANTHER" id="PTHR31001">
    <property type="entry name" value="UNCHARACTERIZED TRANSCRIPTIONAL REGULATORY PROTEIN"/>
    <property type="match status" value="1"/>
</dbReference>
<feature type="compositionally biased region" description="Low complexity" evidence="4">
    <location>
        <begin position="1006"/>
        <end position="1043"/>
    </location>
</feature>
<name>A0ABQ8VRP6_9AGAR</name>
<proteinExistence type="predicted"/>
<dbReference type="PROSITE" id="PS00463">
    <property type="entry name" value="ZN2_CY6_FUNGAL_1"/>
    <property type="match status" value="1"/>
</dbReference>
<evidence type="ECO:0000256" key="4">
    <source>
        <dbReference type="SAM" id="MobiDB-lite"/>
    </source>
</evidence>
<dbReference type="SUPFAM" id="SSF57701">
    <property type="entry name" value="Zn2/Cys6 DNA-binding domain"/>
    <property type="match status" value="1"/>
</dbReference>
<evidence type="ECO:0000256" key="3">
    <source>
        <dbReference type="ARBA" id="ARBA00023242"/>
    </source>
</evidence>
<evidence type="ECO:0000256" key="1">
    <source>
        <dbReference type="ARBA" id="ARBA00004123"/>
    </source>
</evidence>
<keyword evidence="3" id="KW-0539">Nucleus</keyword>
<feature type="region of interest" description="Disordered" evidence="4">
    <location>
        <begin position="918"/>
        <end position="945"/>
    </location>
</feature>
<evidence type="ECO:0000313" key="8">
    <source>
        <dbReference type="Proteomes" id="UP001150217"/>
    </source>
</evidence>
<dbReference type="InterPro" id="IPR050613">
    <property type="entry name" value="Sec_Metabolite_Reg"/>
</dbReference>
<evidence type="ECO:0000313" key="7">
    <source>
        <dbReference type="EMBL" id="KAJ4499029.1"/>
    </source>
</evidence>
<evidence type="ECO:0000259" key="6">
    <source>
        <dbReference type="PROSITE" id="PS51379"/>
    </source>
</evidence>
<protein>
    <submittedName>
        <fullName evidence="7">Fungal-specific transcription factor domain-containing protein</fullName>
    </submittedName>
</protein>
<dbReference type="Pfam" id="PF04082">
    <property type="entry name" value="Fungal_trans"/>
    <property type="match status" value="1"/>
</dbReference>
<evidence type="ECO:0000259" key="5">
    <source>
        <dbReference type="PROSITE" id="PS50048"/>
    </source>
</evidence>
<dbReference type="CDD" id="cd00067">
    <property type="entry name" value="GAL4"/>
    <property type="match status" value="1"/>
</dbReference>
<dbReference type="CDD" id="cd12148">
    <property type="entry name" value="fungal_TF_MHR"/>
    <property type="match status" value="1"/>
</dbReference>
<dbReference type="PANTHER" id="PTHR31001:SF56">
    <property type="entry name" value="ZN(2)-C6 FUNGAL-TYPE DOMAIN-CONTAINING PROTEIN"/>
    <property type="match status" value="1"/>
</dbReference>
<feature type="compositionally biased region" description="Basic residues" evidence="4">
    <location>
        <begin position="715"/>
        <end position="725"/>
    </location>
</feature>
<keyword evidence="8" id="KW-1185">Reference proteome</keyword>
<feature type="compositionally biased region" description="Polar residues" evidence="4">
    <location>
        <begin position="774"/>
        <end position="790"/>
    </location>
</feature>
<dbReference type="SMART" id="SM00066">
    <property type="entry name" value="GAL4"/>
    <property type="match status" value="1"/>
</dbReference>
<feature type="domain" description="Zn(2)-C6 fungal-type" evidence="5">
    <location>
        <begin position="35"/>
        <end position="64"/>
    </location>
</feature>
<dbReference type="InterPro" id="IPR036864">
    <property type="entry name" value="Zn2-C6_fun-type_DNA-bd_sf"/>
</dbReference>
<comment type="subcellular location">
    <subcellularLocation>
        <location evidence="1">Nucleus</location>
    </subcellularLocation>
</comment>
<feature type="compositionally biased region" description="Polar residues" evidence="4">
    <location>
        <begin position="920"/>
        <end position="930"/>
    </location>
</feature>
<evidence type="ECO:0000256" key="2">
    <source>
        <dbReference type="ARBA" id="ARBA00022723"/>
    </source>
</evidence>
<feature type="region of interest" description="Disordered" evidence="4">
    <location>
        <begin position="1"/>
        <end position="24"/>
    </location>
</feature>
<reference evidence="7" key="1">
    <citation type="submission" date="2022-08" db="EMBL/GenBank/DDBJ databases">
        <title>A Global Phylogenomic Analysis of the Shiitake Genus Lentinula.</title>
        <authorList>
            <consortium name="DOE Joint Genome Institute"/>
            <person name="Sierra-Patev S."/>
            <person name="Min B."/>
            <person name="Naranjo-Ortiz M."/>
            <person name="Looney B."/>
            <person name="Konkel Z."/>
            <person name="Slot J.C."/>
            <person name="Sakamoto Y."/>
            <person name="Steenwyk J.L."/>
            <person name="Rokas A."/>
            <person name="Carro J."/>
            <person name="Camarero S."/>
            <person name="Ferreira P."/>
            <person name="Molpeceres G."/>
            <person name="Ruiz-Duenas F.J."/>
            <person name="Serrano A."/>
            <person name="Henrissat B."/>
            <person name="Drula E."/>
            <person name="Hughes K.W."/>
            <person name="Mata J.L."/>
            <person name="Ishikawa N.K."/>
            <person name="Vargas-Isla R."/>
            <person name="Ushijima S."/>
            <person name="Smith C.A."/>
            <person name="Ahrendt S."/>
            <person name="Andreopoulos W."/>
            <person name="He G."/>
            <person name="Labutti K."/>
            <person name="Lipzen A."/>
            <person name="Ng V."/>
            <person name="Riley R."/>
            <person name="Sandor L."/>
            <person name="Barry K."/>
            <person name="Martinez A.T."/>
            <person name="Xiao Y."/>
            <person name="Gibbons J.G."/>
            <person name="Terashima K."/>
            <person name="Grigoriev I.V."/>
            <person name="Hibbett D.S."/>
        </authorList>
    </citation>
    <scope>NUCLEOTIDE SEQUENCE</scope>
    <source>
        <strain evidence="7">RHP3577 ss4</strain>
    </source>
</reference>
<feature type="region of interest" description="Disordered" evidence="4">
    <location>
        <begin position="872"/>
        <end position="902"/>
    </location>
</feature>
<dbReference type="InterPro" id="IPR001138">
    <property type="entry name" value="Zn2Cys6_DnaBD"/>
</dbReference>
<feature type="region of interest" description="Disordered" evidence="4">
    <location>
        <begin position="1004"/>
        <end position="1082"/>
    </location>
</feature>
<dbReference type="InterPro" id="IPR007219">
    <property type="entry name" value="XnlR_reg_dom"/>
</dbReference>
<feature type="compositionally biased region" description="Low complexity" evidence="4">
    <location>
        <begin position="872"/>
        <end position="892"/>
    </location>
</feature>
<feature type="compositionally biased region" description="Polar residues" evidence="4">
    <location>
        <begin position="745"/>
        <end position="756"/>
    </location>
</feature>
<organism evidence="7 8">
    <name type="scientific">Lentinula lateritia</name>
    <dbReference type="NCBI Taxonomy" id="40482"/>
    <lineage>
        <taxon>Eukaryota</taxon>
        <taxon>Fungi</taxon>
        <taxon>Dikarya</taxon>
        <taxon>Basidiomycota</taxon>
        <taxon>Agaricomycotina</taxon>
        <taxon>Agaricomycetes</taxon>
        <taxon>Agaricomycetidae</taxon>
        <taxon>Agaricales</taxon>
        <taxon>Marasmiineae</taxon>
        <taxon>Omphalotaceae</taxon>
        <taxon>Lentinula</taxon>
    </lineage>
</organism>
<dbReference type="EMBL" id="JANVFT010000012">
    <property type="protein sequence ID" value="KAJ4499029.1"/>
    <property type="molecule type" value="Genomic_DNA"/>
</dbReference>